<keyword evidence="3" id="KW-1185">Reference proteome</keyword>
<dbReference type="EMBL" id="OZ020101">
    <property type="protein sequence ID" value="CAK9274284.1"/>
    <property type="molecule type" value="Genomic_DNA"/>
</dbReference>
<name>A0ABP0X5C5_9BRYO</name>
<evidence type="ECO:0000313" key="3">
    <source>
        <dbReference type="Proteomes" id="UP001497444"/>
    </source>
</evidence>
<evidence type="ECO:0000256" key="1">
    <source>
        <dbReference type="SAM" id="MobiDB-lite"/>
    </source>
</evidence>
<sequence>MAVVKAKKAITKEACEAKKLAKQVTTAKLGSTNKLSKTPKGEREETFGPFNPKSRGGGASMEKESSKGEASKDNVEVVE</sequence>
<protein>
    <submittedName>
        <fullName evidence="2">Uncharacterized protein</fullName>
    </submittedName>
</protein>
<evidence type="ECO:0000313" key="2">
    <source>
        <dbReference type="EMBL" id="CAK9274284.1"/>
    </source>
</evidence>
<feature type="region of interest" description="Disordered" evidence="1">
    <location>
        <begin position="21"/>
        <end position="79"/>
    </location>
</feature>
<dbReference type="Proteomes" id="UP001497444">
    <property type="component" value="Chromosome 6"/>
</dbReference>
<feature type="compositionally biased region" description="Polar residues" evidence="1">
    <location>
        <begin position="23"/>
        <end position="36"/>
    </location>
</feature>
<feature type="compositionally biased region" description="Basic and acidic residues" evidence="1">
    <location>
        <begin position="61"/>
        <end position="79"/>
    </location>
</feature>
<organism evidence="2 3">
    <name type="scientific">Sphagnum jensenii</name>
    <dbReference type="NCBI Taxonomy" id="128206"/>
    <lineage>
        <taxon>Eukaryota</taxon>
        <taxon>Viridiplantae</taxon>
        <taxon>Streptophyta</taxon>
        <taxon>Embryophyta</taxon>
        <taxon>Bryophyta</taxon>
        <taxon>Sphagnophytina</taxon>
        <taxon>Sphagnopsida</taxon>
        <taxon>Sphagnales</taxon>
        <taxon>Sphagnaceae</taxon>
        <taxon>Sphagnum</taxon>
    </lineage>
</organism>
<reference evidence="2" key="1">
    <citation type="submission" date="2024-02" db="EMBL/GenBank/DDBJ databases">
        <authorList>
            <consortium name="ELIXIR-Norway"/>
            <consortium name="Elixir Norway"/>
        </authorList>
    </citation>
    <scope>NUCLEOTIDE SEQUENCE</scope>
</reference>
<gene>
    <name evidence="2" type="ORF">CSSPJE1EN1_LOCUS19762</name>
</gene>
<proteinExistence type="predicted"/>
<accession>A0ABP0X5C5</accession>